<sequence>VRAGVDARGAAGVGVGAAEPGRVPAEAVSGPAGQQPGRARPGDRPGGRVLAADRPGRRRRVQRPRAVEPGAGLDPAEDGGPGVRRGQVRAAAGDAAPEPAGVRQADGPVDAGAGGRRGPRAGADRPGGERRDGPAGDPAAGRGVEAGQALDHQSRPAVRPKKSQRDRL</sequence>
<proteinExistence type="predicted"/>
<reference evidence="2" key="1">
    <citation type="submission" date="2020-02" db="EMBL/GenBank/DDBJ databases">
        <authorList>
            <person name="Meier V. D."/>
        </authorList>
    </citation>
    <scope>NUCLEOTIDE SEQUENCE</scope>
    <source>
        <strain evidence="2">AVDCRST_MAG64</strain>
    </source>
</reference>
<evidence type="ECO:0000313" key="2">
    <source>
        <dbReference type="EMBL" id="CAA9433851.1"/>
    </source>
</evidence>
<gene>
    <name evidence="2" type="ORF">AVDCRST_MAG64-3685</name>
</gene>
<evidence type="ECO:0000256" key="1">
    <source>
        <dbReference type="SAM" id="MobiDB-lite"/>
    </source>
</evidence>
<feature type="non-terminal residue" evidence="2">
    <location>
        <position position="168"/>
    </location>
</feature>
<feature type="non-terminal residue" evidence="2">
    <location>
        <position position="1"/>
    </location>
</feature>
<protein>
    <submittedName>
        <fullName evidence="2">Uncharacterized protein</fullName>
    </submittedName>
</protein>
<dbReference type="EMBL" id="CADCUQ010000847">
    <property type="protein sequence ID" value="CAA9433851.1"/>
    <property type="molecule type" value="Genomic_DNA"/>
</dbReference>
<dbReference type="AlphaFoldDB" id="A0A6J4Q4G6"/>
<feature type="compositionally biased region" description="Basic and acidic residues" evidence="1">
    <location>
        <begin position="122"/>
        <end position="134"/>
    </location>
</feature>
<organism evidence="2">
    <name type="scientific">uncultured Phycisphaerae bacterium</name>
    <dbReference type="NCBI Taxonomy" id="904963"/>
    <lineage>
        <taxon>Bacteria</taxon>
        <taxon>Pseudomonadati</taxon>
        <taxon>Planctomycetota</taxon>
        <taxon>Phycisphaerae</taxon>
        <taxon>environmental samples</taxon>
    </lineage>
</organism>
<feature type="compositionally biased region" description="Low complexity" evidence="1">
    <location>
        <begin position="90"/>
        <end position="111"/>
    </location>
</feature>
<feature type="region of interest" description="Disordered" evidence="1">
    <location>
        <begin position="1"/>
        <end position="168"/>
    </location>
</feature>
<name>A0A6J4Q4G6_9BACT</name>
<feature type="compositionally biased region" description="Low complexity" evidence="1">
    <location>
        <begin position="1"/>
        <end position="25"/>
    </location>
</feature>
<accession>A0A6J4Q4G6</accession>